<keyword evidence="1" id="KW-0732">Signal</keyword>
<evidence type="ECO:0000256" key="1">
    <source>
        <dbReference type="SAM" id="SignalP"/>
    </source>
</evidence>
<protein>
    <submittedName>
        <fullName evidence="2">Extracellular solute-binding protein</fullName>
    </submittedName>
</protein>
<dbReference type="AlphaFoldDB" id="A0A5C4TFL6"/>
<accession>A0A5C4TFL6</accession>
<dbReference type="PANTHER" id="PTHR43649:SF12">
    <property type="entry name" value="DIACETYLCHITOBIOSE BINDING PROTEIN DASA"/>
    <property type="match status" value="1"/>
</dbReference>
<dbReference type="OrthoDB" id="9811951at2"/>
<dbReference type="PROSITE" id="PS51257">
    <property type="entry name" value="PROKAR_LIPOPROTEIN"/>
    <property type="match status" value="1"/>
</dbReference>
<feature type="signal peptide" evidence="1">
    <location>
        <begin position="1"/>
        <end position="33"/>
    </location>
</feature>
<sequence length="447" mass="49249">MQNKSVTGGSTMNKIKQAALLTTFMLSVGTVLAGCGDGPKEAAPAQPAEINKPVTITVFNPSNYSEYLWNNLWVEPIKKKYPHITLVHIKNEKGSSLADLVLANRVPDIIQGSGVKSTFEYNDLGILDDMTPLMKANGFDPGGIDPISMDNLKIDKKDAKIYGLPVGQGHAALYYNKDLFNKFGVAYPKDGMNWDEVYELTKKMTRTDGGVKYRGFDFVADFQIPYNQLSLPFIDNKTDKANVQTDGWKTLFAAMKKFYDIDGNNPGALPNVFNPFLKDKTVAMFAVPNILSPLIESTQNGLDWDMVTLPTFASGPKTGIQPVVSGLYVSKTSQNKNEAFKVVAHLLSEEIQTERSRIGEPSILKKPEIKNSFATEMPHTKGRNVVAFVSGMPAPSPSSVTKYDALAGTEMVKKFKEVAFNGKDINTALREAEEIINKKIDEEKAKK</sequence>
<organism evidence="2 3">
    <name type="scientific">Paenibacillus hemerocallicola</name>
    <dbReference type="NCBI Taxonomy" id="1172614"/>
    <lineage>
        <taxon>Bacteria</taxon>
        <taxon>Bacillati</taxon>
        <taxon>Bacillota</taxon>
        <taxon>Bacilli</taxon>
        <taxon>Bacillales</taxon>
        <taxon>Paenibacillaceae</taxon>
        <taxon>Paenibacillus</taxon>
    </lineage>
</organism>
<dbReference type="SUPFAM" id="SSF53850">
    <property type="entry name" value="Periplasmic binding protein-like II"/>
    <property type="match status" value="1"/>
</dbReference>
<feature type="chain" id="PRO_5038467010" evidence="1">
    <location>
        <begin position="34"/>
        <end position="447"/>
    </location>
</feature>
<dbReference type="Proteomes" id="UP000307943">
    <property type="component" value="Unassembled WGS sequence"/>
</dbReference>
<dbReference type="Pfam" id="PF01547">
    <property type="entry name" value="SBP_bac_1"/>
    <property type="match status" value="1"/>
</dbReference>
<proteinExistence type="predicted"/>
<dbReference type="Gene3D" id="3.40.190.10">
    <property type="entry name" value="Periplasmic binding protein-like II"/>
    <property type="match status" value="1"/>
</dbReference>
<dbReference type="PANTHER" id="PTHR43649">
    <property type="entry name" value="ARABINOSE-BINDING PROTEIN-RELATED"/>
    <property type="match status" value="1"/>
</dbReference>
<dbReference type="InterPro" id="IPR006059">
    <property type="entry name" value="SBP"/>
</dbReference>
<dbReference type="InterPro" id="IPR050490">
    <property type="entry name" value="Bact_solute-bd_prot1"/>
</dbReference>
<evidence type="ECO:0000313" key="3">
    <source>
        <dbReference type="Proteomes" id="UP000307943"/>
    </source>
</evidence>
<gene>
    <name evidence="2" type="ORF">FE784_03540</name>
</gene>
<keyword evidence="3" id="KW-1185">Reference proteome</keyword>
<comment type="caution">
    <text evidence="2">The sequence shown here is derived from an EMBL/GenBank/DDBJ whole genome shotgun (WGS) entry which is preliminary data.</text>
</comment>
<name>A0A5C4TFL6_9BACL</name>
<reference evidence="2 3" key="1">
    <citation type="submission" date="2019-05" db="EMBL/GenBank/DDBJ databases">
        <title>We sequenced the genome of Paenibacillus hemerocallicola KCTC 33185 for further insight into its adaptation and study the phylogeny of Paenibacillus.</title>
        <authorList>
            <person name="Narsing Rao M.P."/>
        </authorList>
    </citation>
    <scope>NUCLEOTIDE SEQUENCE [LARGE SCALE GENOMIC DNA]</scope>
    <source>
        <strain evidence="2 3">KCTC 33185</strain>
    </source>
</reference>
<evidence type="ECO:0000313" key="2">
    <source>
        <dbReference type="EMBL" id="TNJ67831.1"/>
    </source>
</evidence>
<dbReference type="EMBL" id="VDCQ01000003">
    <property type="protein sequence ID" value="TNJ67831.1"/>
    <property type="molecule type" value="Genomic_DNA"/>
</dbReference>